<accession>A0A8B8TZ51</accession>
<dbReference type="Proteomes" id="UP000694856">
    <property type="component" value="Chromosome 11"/>
</dbReference>
<feature type="domain" description="N-terminal Ras-GEF" evidence="3">
    <location>
        <begin position="46"/>
        <end position="171"/>
    </location>
</feature>
<dbReference type="PROSITE" id="PS50212">
    <property type="entry name" value="RASGEF_NTER"/>
    <property type="match status" value="1"/>
</dbReference>
<dbReference type="PANTHER" id="PTHR46793">
    <property type="entry name" value="1700018F24RIK PROTEIN-RELATED-RELATED"/>
    <property type="match status" value="1"/>
</dbReference>
<sequence length="260" mass="27800">MGQDLVHGDPRSTSLQEAQVPHDSSRAQDALRGGAGPSGSRDETHRVWSLQQQRLEKLVANLVPAMLGGNPSYVRTFLGSYRSFATAQQVLDLLLQRYGCILPSSEEDGGPLHQLKQAMTSILGTWLHQYPEDFLQPPGFPCLKPVLAYIELSMPGSGLEHWVQFLLAELEHLELPDAEGDAPAPEPAGETPLDGAPAPALLPATAPEPEQRDALSREASTSSPLSAVDPGPDPGPPSTLPETLPLGSAQSPQDEGKDFK</sequence>
<dbReference type="Gene3D" id="1.20.870.10">
    <property type="entry name" value="Son of sevenless (SoS) protein Chain: S domain 1"/>
    <property type="match status" value="1"/>
</dbReference>
<evidence type="ECO:0000313" key="5">
    <source>
        <dbReference type="RefSeq" id="XP_032347542.1"/>
    </source>
</evidence>
<keyword evidence="1" id="KW-0344">Guanine-nucleotide releasing factor</keyword>
<dbReference type="SUPFAM" id="SSF48366">
    <property type="entry name" value="Ras GEF"/>
    <property type="match status" value="1"/>
</dbReference>
<dbReference type="Pfam" id="PF00618">
    <property type="entry name" value="RasGEF_N"/>
    <property type="match status" value="1"/>
</dbReference>
<name>A0A8B8TZ51_CAMFR</name>
<gene>
    <name evidence="5" type="primary">LOC116667228</name>
</gene>
<protein>
    <submittedName>
        <fullName evidence="5">Ral guanine nucleotide dissociation stimulator-like</fullName>
    </submittedName>
</protein>
<dbReference type="InterPro" id="IPR000651">
    <property type="entry name" value="Ras-like_Gua-exchang_fac_N"/>
</dbReference>
<dbReference type="CDD" id="cd06224">
    <property type="entry name" value="REM"/>
    <property type="match status" value="1"/>
</dbReference>
<feature type="region of interest" description="Disordered" evidence="2">
    <location>
        <begin position="1"/>
        <end position="46"/>
    </location>
</feature>
<evidence type="ECO:0000256" key="2">
    <source>
        <dbReference type="SAM" id="MobiDB-lite"/>
    </source>
</evidence>
<dbReference type="AlphaFoldDB" id="A0A8B8TZ51"/>
<proteinExistence type="predicted"/>
<dbReference type="GeneID" id="116667228"/>
<evidence type="ECO:0000313" key="4">
    <source>
        <dbReference type="Proteomes" id="UP000694856"/>
    </source>
</evidence>
<feature type="compositionally biased region" description="Basic and acidic residues" evidence="2">
    <location>
        <begin position="1"/>
        <end position="10"/>
    </location>
</feature>
<dbReference type="SMART" id="SM00229">
    <property type="entry name" value="RasGEFN"/>
    <property type="match status" value="1"/>
</dbReference>
<dbReference type="PANTHER" id="PTHR46793:SF3">
    <property type="entry name" value="RIKEN CDNA 4930596D02 GENE"/>
    <property type="match status" value="1"/>
</dbReference>
<dbReference type="RefSeq" id="XP_032347542.1">
    <property type="nucleotide sequence ID" value="XM_032491651.1"/>
</dbReference>
<dbReference type="GO" id="GO:0005085">
    <property type="term" value="F:guanyl-nucleotide exchange factor activity"/>
    <property type="evidence" value="ECO:0007669"/>
    <property type="project" value="UniProtKB-KW"/>
</dbReference>
<dbReference type="KEGG" id="cfr:116667228"/>
<evidence type="ECO:0000256" key="1">
    <source>
        <dbReference type="PROSITE-ProRule" id="PRU00135"/>
    </source>
</evidence>
<feature type="region of interest" description="Disordered" evidence="2">
    <location>
        <begin position="177"/>
        <end position="260"/>
    </location>
</feature>
<keyword evidence="4" id="KW-1185">Reference proteome</keyword>
<dbReference type="InterPro" id="IPR023578">
    <property type="entry name" value="Ras_GEF_dom_sf"/>
</dbReference>
<evidence type="ECO:0000259" key="3">
    <source>
        <dbReference type="PROSITE" id="PS50212"/>
    </source>
</evidence>
<reference evidence="5" key="1">
    <citation type="submission" date="2025-08" db="UniProtKB">
        <authorList>
            <consortium name="RefSeq"/>
        </authorList>
    </citation>
    <scope>IDENTIFICATION</scope>
    <source>
        <tissue evidence="5">Ear skin</tissue>
    </source>
</reference>
<feature type="compositionally biased region" description="Low complexity" evidence="2">
    <location>
        <begin position="181"/>
        <end position="208"/>
    </location>
</feature>
<organism evidence="4 5">
    <name type="scientific">Camelus ferus</name>
    <name type="common">Wild bactrian camel</name>
    <name type="synonym">Camelus bactrianus ferus</name>
    <dbReference type="NCBI Taxonomy" id="419612"/>
    <lineage>
        <taxon>Eukaryota</taxon>
        <taxon>Metazoa</taxon>
        <taxon>Chordata</taxon>
        <taxon>Craniata</taxon>
        <taxon>Vertebrata</taxon>
        <taxon>Euteleostomi</taxon>
        <taxon>Mammalia</taxon>
        <taxon>Eutheria</taxon>
        <taxon>Laurasiatheria</taxon>
        <taxon>Artiodactyla</taxon>
        <taxon>Tylopoda</taxon>
        <taxon>Camelidae</taxon>
        <taxon>Camelus</taxon>
    </lineage>
</organism>